<evidence type="ECO:0000256" key="19">
    <source>
        <dbReference type="PIRSR" id="PIRSR600823-5"/>
    </source>
</evidence>
<keyword evidence="11 17" id="KW-0408">Iron</keyword>
<feature type="binding site" evidence="16">
    <location>
        <position position="163"/>
    </location>
    <ligand>
        <name>substrate</name>
    </ligand>
</feature>
<dbReference type="PANTHER" id="PTHR31517">
    <property type="match status" value="1"/>
</dbReference>
<comment type="caution">
    <text evidence="22">The sequence shown here is derived from an EMBL/GenBank/DDBJ whole genome shotgun (WGS) entry which is preliminary data.</text>
</comment>
<dbReference type="PRINTS" id="PR00461">
    <property type="entry name" value="PLPEROXIDASE"/>
</dbReference>
<evidence type="ECO:0000256" key="2">
    <source>
        <dbReference type="ARBA" id="ARBA00002322"/>
    </source>
</evidence>
<keyword evidence="5 20" id="KW-0964">Secreted</keyword>
<evidence type="ECO:0000256" key="18">
    <source>
        <dbReference type="PIRSR" id="PIRSR600823-4"/>
    </source>
</evidence>
<evidence type="ECO:0000256" key="13">
    <source>
        <dbReference type="ARBA" id="ARBA00023180"/>
    </source>
</evidence>
<feature type="binding site" evidence="17">
    <location>
        <position position="73"/>
    </location>
    <ligand>
        <name>Ca(2+)</name>
        <dbReference type="ChEBI" id="CHEBI:29108"/>
        <label>1</label>
    </ligand>
</feature>
<dbReference type="AlphaFoldDB" id="A0A328DPN0"/>
<comment type="function">
    <text evidence="2">Removal of H(2)O(2), oxidation of toxic reductants, biosynthesis and degradation of lignin, suberization, auxin catabolism, response to environmental stresses such as wounding, pathogen attack and oxidative stress. These functions might be dependent on each isozyme/isoform in each plant tissue.</text>
</comment>
<evidence type="ECO:0000256" key="3">
    <source>
        <dbReference type="ARBA" id="ARBA00006873"/>
    </source>
</evidence>
<evidence type="ECO:0000256" key="9">
    <source>
        <dbReference type="ARBA" id="ARBA00022837"/>
    </source>
</evidence>
<dbReference type="FunFam" id="1.10.420.10:FF:000001">
    <property type="entry name" value="Peroxidase"/>
    <property type="match status" value="1"/>
</dbReference>
<feature type="disulfide bond" evidence="19">
    <location>
        <begin position="34"/>
        <end position="115"/>
    </location>
</feature>
<evidence type="ECO:0000256" key="1">
    <source>
        <dbReference type="ARBA" id="ARBA00000189"/>
    </source>
</evidence>
<feature type="disulfide bond" evidence="19">
    <location>
        <begin position="201"/>
        <end position="229"/>
    </location>
</feature>
<dbReference type="FunFam" id="1.10.520.10:FF:000008">
    <property type="entry name" value="Peroxidase"/>
    <property type="match status" value="1"/>
</dbReference>
<feature type="binding site" evidence="17">
    <location>
        <position position="69"/>
    </location>
    <ligand>
        <name>Ca(2+)</name>
        <dbReference type="ChEBI" id="CHEBI:29108"/>
        <label>1</label>
    </ligand>
</feature>
<dbReference type="PRINTS" id="PR00458">
    <property type="entry name" value="PEROXIDASE"/>
</dbReference>
<comment type="similarity">
    <text evidence="3">Belongs to the peroxidase family. Ascorbate peroxidase subfamily.</text>
</comment>
<evidence type="ECO:0000256" key="16">
    <source>
        <dbReference type="PIRSR" id="PIRSR600823-2"/>
    </source>
</evidence>
<comment type="subcellular location">
    <subcellularLocation>
        <location evidence="20">Secreted</location>
    </subcellularLocation>
</comment>
<evidence type="ECO:0000259" key="21">
    <source>
        <dbReference type="PROSITE" id="PS50873"/>
    </source>
</evidence>
<evidence type="ECO:0000256" key="14">
    <source>
        <dbReference type="ARBA" id="ARBA00023324"/>
    </source>
</evidence>
<dbReference type="InterPro" id="IPR010255">
    <property type="entry name" value="Haem_peroxidase_sf"/>
</dbReference>
<evidence type="ECO:0000256" key="5">
    <source>
        <dbReference type="ARBA" id="ARBA00022525"/>
    </source>
</evidence>
<evidence type="ECO:0000313" key="23">
    <source>
        <dbReference type="Proteomes" id="UP000249390"/>
    </source>
</evidence>
<keyword evidence="14 20" id="KW-0376">Hydrogen peroxide</keyword>
<feature type="domain" description="Plant heme peroxidase family profile" evidence="21">
    <location>
        <begin position="24"/>
        <end position="314"/>
    </location>
</feature>
<evidence type="ECO:0000313" key="22">
    <source>
        <dbReference type="EMBL" id="RAL47617.1"/>
    </source>
</evidence>
<keyword evidence="12 19" id="KW-1015">Disulfide bond</keyword>
<feature type="binding site" evidence="17">
    <location>
        <position position="251"/>
    </location>
    <ligand>
        <name>Ca(2+)</name>
        <dbReference type="ChEBI" id="CHEBI:29108"/>
        <label>2</label>
    </ligand>
</feature>
<dbReference type="EMBL" id="NQVE01000114">
    <property type="protein sequence ID" value="RAL47617.1"/>
    <property type="molecule type" value="Genomic_DNA"/>
</dbReference>
<feature type="site" description="Transition state stabilizer" evidence="18">
    <location>
        <position position="61"/>
    </location>
</feature>
<gene>
    <name evidence="22" type="ORF">DM860_011355</name>
</gene>
<evidence type="ECO:0000256" key="10">
    <source>
        <dbReference type="ARBA" id="ARBA00023002"/>
    </source>
</evidence>
<proteinExistence type="inferred from homology"/>
<keyword evidence="13" id="KW-0325">Glycoprotein</keyword>
<sequence length="337" mass="36828">MALPILLLLLVSSFSSIIPFSHSALTVDYYSKTCPNFQQILMEIVQKKQQESPTTAAAVLRLFYHDCAVSGCDASVLIKSTAFNKAEIEDELNLSLAGDGFDVIQRAKTALELQCPTTVSCSDILAVATRNLIVQLGGPYYDLRFGRKDGVVSLASGVTGKLPRANSTVDRIIDAFQALGFTVPETVVLIGGGHTIGFAHCKEFADRIFGSTPDPTMNPKLIGRLQTLCADYKNNTGMAAFLDPMSPGTFDNTFFRNLRNGLGVLASDQRLMGDGRTRPFVEKYAKDAAAFANDFGRAMEKLSVYRVKTGEEGEATTPRRRESMAPGFPFLPRCRRR</sequence>
<reference evidence="22 23" key="1">
    <citation type="submission" date="2018-06" db="EMBL/GenBank/DDBJ databases">
        <title>The Genome of Cuscuta australis (Dodder) Provides Insight into the Evolution of Plant Parasitism.</title>
        <authorList>
            <person name="Liu H."/>
        </authorList>
    </citation>
    <scope>NUCLEOTIDE SEQUENCE [LARGE SCALE GENOMIC DNA]</scope>
    <source>
        <strain evidence="23">cv. Yunnan</strain>
        <tissue evidence="22">Vines</tissue>
    </source>
</reference>
<keyword evidence="20" id="KW-0732">Signal</keyword>
<comment type="similarity">
    <text evidence="20">Belongs to the peroxidase family. Classical plant (class III) peroxidase subfamily.</text>
</comment>
<dbReference type="Pfam" id="PF00141">
    <property type="entry name" value="peroxidase"/>
    <property type="match status" value="1"/>
</dbReference>
<keyword evidence="7 20" id="KW-0349">Heme</keyword>
<keyword evidence="10 20" id="KW-0560">Oxidoreductase</keyword>
<feature type="binding site" evidence="17">
    <location>
        <position position="87"/>
    </location>
    <ligand>
        <name>Ca(2+)</name>
        <dbReference type="ChEBI" id="CHEBI:29108"/>
        <label>1</label>
    </ligand>
</feature>
<dbReference type="CDD" id="cd00693">
    <property type="entry name" value="secretory_peroxidase"/>
    <property type="match status" value="1"/>
</dbReference>
<feature type="binding site" evidence="17">
    <location>
        <position position="75"/>
    </location>
    <ligand>
        <name>Ca(2+)</name>
        <dbReference type="ChEBI" id="CHEBI:29108"/>
        <label>1</label>
    </ligand>
</feature>
<dbReference type="PROSITE" id="PS00435">
    <property type="entry name" value="PEROXIDASE_1"/>
    <property type="match status" value="1"/>
</dbReference>
<name>A0A328DPN0_9ASTE</name>
<accession>A0A328DPN0</accession>
<feature type="binding site" evidence="17">
    <location>
        <position position="66"/>
    </location>
    <ligand>
        <name>Ca(2+)</name>
        <dbReference type="ChEBI" id="CHEBI:29108"/>
        <label>1</label>
    </ligand>
</feature>
<evidence type="ECO:0000256" key="4">
    <source>
        <dbReference type="ARBA" id="ARBA00012313"/>
    </source>
</evidence>
<keyword evidence="6 20" id="KW-0575">Peroxidase</keyword>
<feature type="signal peptide" evidence="20">
    <location>
        <begin position="1"/>
        <end position="23"/>
    </location>
</feature>
<dbReference type="GO" id="GO:0020037">
    <property type="term" value="F:heme binding"/>
    <property type="evidence" value="ECO:0007669"/>
    <property type="project" value="UniProtKB-UniRule"/>
</dbReference>
<dbReference type="GO" id="GO:0046872">
    <property type="term" value="F:metal ion binding"/>
    <property type="evidence" value="ECO:0007669"/>
    <property type="project" value="UniProtKB-UniRule"/>
</dbReference>
<feature type="binding site" evidence="17">
    <location>
        <position position="195"/>
    </location>
    <ligand>
        <name>Ca(2+)</name>
        <dbReference type="ChEBI" id="CHEBI:29108"/>
        <label>2</label>
    </ligand>
</feature>
<feature type="chain" id="PRO_5016192679" description="Peroxidase" evidence="20">
    <location>
        <begin position="24"/>
        <end position="337"/>
    </location>
</feature>
<dbReference type="InterPro" id="IPR000823">
    <property type="entry name" value="Peroxidase_pln"/>
</dbReference>
<keyword evidence="9 17" id="KW-0106">Calcium</keyword>
<dbReference type="Proteomes" id="UP000249390">
    <property type="component" value="Unassembled WGS sequence"/>
</dbReference>
<protein>
    <recommendedName>
        <fullName evidence="4 20">Peroxidase</fullName>
        <ecNumber evidence="4 20">1.11.1.7</ecNumber>
    </recommendedName>
</protein>
<feature type="active site" description="Proton acceptor" evidence="15">
    <location>
        <position position="65"/>
    </location>
</feature>
<dbReference type="EC" id="1.11.1.7" evidence="4 20"/>
<feature type="binding site" description="axial binding residue" evidence="17">
    <location>
        <position position="194"/>
    </location>
    <ligand>
        <name>heme b</name>
        <dbReference type="ChEBI" id="CHEBI:60344"/>
    </ligand>
    <ligandPart>
        <name>Fe</name>
        <dbReference type="ChEBI" id="CHEBI:18248"/>
    </ligandPart>
</feature>
<dbReference type="InterPro" id="IPR019793">
    <property type="entry name" value="Peroxidases_heam-ligand_BS"/>
</dbReference>
<comment type="cofactor">
    <cofactor evidence="17 20">
        <name>Ca(2+)</name>
        <dbReference type="ChEBI" id="CHEBI:29108"/>
    </cofactor>
    <text evidence="17 20">Binds 2 calcium ions per subunit.</text>
</comment>
<keyword evidence="23" id="KW-1185">Reference proteome</keyword>
<dbReference type="SUPFAM" id="SSF48113">
    <property type="entry name" value="Heme-dependent peroxidases"/>
    <property type="match status" value="1"/>
</dbReference>
<dbReference type="GO" id="GO:0005576">
    <property type="term" value="C:extracellular region"/>
    <property type="evidence" value="ECO:0007669"/>
    <property type="project" value="UniProtKB-SubCell"/>
</dbReference>
<evidence type="ECO:0000256" key="15">
    <source>
        <dbReference type="PIRSR" id="PIRSR600823-1"/>
    </source>
</evidence>
<dbReference type="Gene3D" id="1.10.520.10">
    <property type="match status" value="1"/>
</dbReference>
<evidence type="ECO:0000256" key="20">
    <source>
        <dbReference type="RuleBase" id="RU362060"/>
    </source>
</evidence>
<comment type="cofactor">
    <cofactor evidence="17 20">
        <name>heme b</name>
        <dbReference type="ChEBI" id="CHEBI:60344"/>
    </cofactor>
    <text evidence="17 20">Binds 1 heme b (iron(II)-protoporphyrin IX) group per subunit.</text>
</comment>
<dbReference type="PROSITE" id="PS50873">
    <property type="entry name" value="PEROXIDASE_4"/>
    <property type="match status" value="1"/>
</dbReference>
<evidence type="ECO:0000256" key="8">
    <source>
        <dbReference type="ARBA" id="ARBA00022723"/>
    </source>
</evidence>
<evidence type="ECO:0000256" key="11">
    <source>
        <dbReference type="ARBA" id="ARBA00023004"/>
    </source>
</evidence>
<dbReference type="InterPro" id="IPR002016">
    <property type="entry name" value="Haem_peroxidase"/>
</dbReference>
<keyword evidence="8 17" id="KW-0479">Metal-binding</keyword>
<comment type="catalytic activity">
    <reaction evidence="1 20">
        <text>2 a phenolic donor + H2O2 = 2 a phenolic radical donor + 2 H2O</text>
        <dbReference type="Rhea" id="RHEA:56136"/>
        <dbReference type="ChEBI" id="CHEBI:15377"/>
        <dbReference type="ChEBI" id="CHEBI:16240"/>
        <dbReference type="ChEBI" id="CHEBI:139520"/>
        <dbReference type="ChEBI" id="CHEBI:139521"/>
        <dbReference type="EC" id="1.11.1.7"/>
    </reaction>
</comment>
<organism evidence="22 23">
    <name type="scientific">Cuscuta australis</name>
    <dbReference type="NCBI Taxonomy" id="267555"/>
    <lineage>
        <taxon>Eukaryota</taxon>
        <taxon>Viridiplantae</taxon>
        <taxon>Streptophyta</taxon>
        <taxon>Embryophyta</taxon>
        <taxon>Tracheophyta</taxon>
        <taxon>Spermatophyta</taxon>
        <taxon>Magnoliopsida</taxon>
        <taxon>eudicotyledons</taxon>
        <taxon>Gunneridae</taxon>
        <taxon>Pentapetalae</taxon>
        <taxon>asterids</taxon>
        <taxon>lamiids</taxon>
        <taxon>Solanales</taxon>
        <taxon>Convolvulaceae</taxon>
        <taxon>Cuscuteae</taxon>
        <taxon>Cuscuta</taxon>
        <taxon>Cuscuta subgen. Grammica</taxon>
        <taxon>Cuscuta sect. Cleistogrammica</taxon>
    </lineage>
</organism>
<dbReference type="InterPro" id="IPR033905">
    <property type="entry name" value="Secretory_peroxidase"/>
</dbReference>
<dbReference type="GO" id="GO:0140825">
    <property type="term" value="F:lactoperoxidase activity"/>
    <property type="evidence" value="ECO:0007669"/>
    <property type="project" value="UniProtKB-EC"/>
</dbReference>
<feature type="binding site" evidence="17">
    <location>
        <position position="71"/>
    </location>
    <ligand>
        <name>Ca(2+)</name>
        <dbReference type="ChEBI" id="CHEBI:29108"/>
        <label>1</label>
    </ligand>
</feature>
<evidence type="ECO:0000256" key="6">
    <source>
        <dbReference type="ARBA" id="ARBA00022559"/>
    </source>
</evidence>
<evidence type="ECO:0000256" key="12">
    <source>
        <dbReference type="ARBA" id="ARBA00023157"/>
    </source>
</evidence>
<dbReference type="PANTHER" id="PTHR31517:SF69">
    <property type="entry name" value="PEROXIDASE"/>
    <property type="match status" value="1"/>
</dbReference>
<evidence type="ECO:0000256" key="17">
    <source>
        <dbReference type="PIRSR" id="PIRSR600823-3"/>
    </source>
</evidence>
<dbReference type="Gene3D" id="1.10.420.10">
    <property type="entry name" value="Peroxidase, domain 2"/>
    <property type="match status" value="1"/>
</dbReference>
<dbReference type="GO" id="GO:0042744">
    <property type="term" value="P:hydrogen peroxide catabolic process"/>
    <property type="evidence" value="ECO:0007669"/>
    <property type="project" value="UniProtKB-KW"/>
</dbReference>
<feature type="binding site" evidence="17">
    <location>
        <position position="243"/>
    </location>
    <ligand>
        <name>Ca(2+)</name>
        <dbReference type="ChEBI" id="CHEBI:29108"/>
        <label>2</label>
    </ligand>
</feature>
<feature type="disulfide bond" evidence="19">
    <location>
        <begin position="67"/>
        <end position="72"/>
    </location>
</feature>
<evidence type="ECO:0000256" key="7">
    <source>
        <dbReference type="ARBA" id="ARBA00022617"/>
    </source>
</evidence>
<dbReference type="GO" id="GO:0006979">
    <property type="term" value="P:response to oxidative stress"/>
    <property type="evidence" value="ECO:0007669"/>
    <property type="project" value="UniProtKB-UniRule"/>
</dbReference>